<protein>
    <submittedName>
        <fullName evidence="3">Uncharacterized protein</fullName>
    </submittedName>
</protein>
<dbReference type="RefSeq" id="WP_100345252.1">
    <property type="nucleotide sequence ID" value="NZ_PGFB01000004.1"/>
</dbReference>
<feature type="transmembrane region" description="Helical" evidence="2">
    <location>
        <begin position="231"/>
        <end position="252"/>
    </location>
</feature>
<comment type="caution">
    <text evidence="3">The sequence shown here is derived from an EMBL/GenBank/DDBJ whole genome shotgun (WGS) entry which is preliminary data.</text>
</comment>
<name>A0A2M9BUC2_9MICO</name>
<sequence length="466" mass="47918">MIRVLFSVGIGALLASVGAWIVSGDEAWAGLVIPLAIISSVFLPLILIARSVAGIGGGGRLGLPLSAEEVAAAAHEGRLHLARVTSIRRTGTTINDQPVCDIDLVVVPDHGAAFSTTTRKLVDILEIPRLQPECVVVVAQPAGPATGVQLVMSPPDEWVQRAASDERVRTTRTAPPQTAGAAMSTAGTVSAPSGASVPTTAILNPSSSVAPAAGPATKPPRTSGLRRIPPVFYVLGILLGAGLALVPCYPTIAAIANGETTLDEVRRPHTSEGEYEQYQAEQAAQEEARRAAEAAADMFVGDNAQKAVDAIVEAAGGPQLTSLYFGGQFASADAPSSPGAQTLDTFDYTDGVATRDGAAASQPDPGELDAELFDVSGIDMRMLPSLVERAKQLSGLGDALAPGSSQSAYIGVTPVVIDDALQYRVMIRIPVDGEYYDASIGFDPTGIVLEMSGGAPGSESYQAGNG</sequence>
<dbReference type="EMBL" id="PGFB01000004">
    <property type="protein sequence ID" value="PJJ61521.1"/>
    <property type="molecule type" value="Genomic_DNA"/>
</dbReference>
<keyword evidence="2" id="KW-0812">Transmembrane</keyword>
<keyword evidence="4" id="KW-1185">Reference proteome</keyword>
<feature type="transmembrane region" description="Helical" evidence="2">
    <location>
        <begin position="29"/>
        <end position="49"/>
    </location>
</feature>
<organism evidence="3 4">
    <name type="scientific">Compostimonas suwonensis</name>
    <dbReference type="NCBI Taxonomy" id="1048394"/>
    <lineage>
        <taxon>Bacteria</taxon>
        <taxon>Bacillati</taxon>
        <taxon>Actinomycetota</taxon>
        <taxon>Actinomycetes</taxon>
        <taxon>Micrococcales</taxon>
        <taxon>Microbacteriaceae</taxon>
        <taxon>Compostimonas</taxon>
    </lineage>
</organism>
<keyword evidence="2" id="KW-0472">Membrane</keyword>
<dbReference type="Proteomes" id="UP000230161">
    <property type="component" value="Unassembled WGS sequence"/>
</dbReference>
<dbReference type="AlphaFoldDB" id="A0A2M9BUC2"/>
<evidence type="ECO:0000313" key="3">
    <source>
        <dbReference type="EMBL" id="PJJ61521.1"/>
    </source>
</evidence>
<feature type="region of interest" description="Disordered" evidence="1">
    <location>
        <begin position="164"/>
        <end position="191"/>
    </location>
</feature>
<gene>
    <name evidence="3" type="ORF">CLV54_2466</name>
</gene>
<accession>A0A2M9BUC2</accession>
<evidence type="ECO:0000313" key="4">
    <source>
        <dbReference type="Proteomes" id="UP000230161"/>
    </source>
</evidence>
<dbReference type="OrthoDB" id="4965912at2"/>
<evidence type="ECO:0000256" key="2">
    <source>
        <dbReference type="SAM" id="Phobius"/>
    </source>
</evidence>
<keyword evidence="2" id="KW-1133">Transmembrane helix</keyword>
<proteinExistence type="predicted"/>
<evidence type="ECO:0000256" key="1">
    <source>
        <dbReference type="SAM" id="MobiDB-lite"/>
    </source>
</evidence>
<reference evidence="3 4" key="1">
    <citation type="submission" date="2017-11" db="EMBL/GenBank/DDBJ databases">
        <title>Genomic Encyclopedia of Archaeal and Bacterial Type Strains, Phase II (KMG-II): From Individual Species to Whole Genera.</title>
        <authorList>
            <person name="Goeker M."/>
        </authorList>
    </citation>
    <scope>NUCLEOTIDE SEQUENCE [LARGE SCALE GENOMIC DNA]</scope>
    <source>
        <strain evidence="3 4">DSM 25625</strain>
    </source>
</reference>